<protein>
    <submittedName>
        <fullName evidence="2">Uncharacterized protein</fullName>
    </submittedName>
</protein>
<evidence type="ECO:0000313" key="2">
    <source>
        <dbReference type="EMBL" id="UWD35266.1"/>
    </source>
</evidence>
<dbReference type="Proteomes" id="UP001059819">
    <property type="component" value="Chromosome"/>
</dbReference>
<evidence type="ECO:0000313" key="3">
    <source>
        <dbReference type="Proteomes" id="UP001059819"/>
    </source>
</evidence>
<reference evidence="2" key="1">
    <citation type="submission" date="2022-08" db="EMBL/GenBank/DDBJ databases">
        <title>Complete genome sequence of Mycoplasma cottewii type strain VIS.</title>
        <authorList>
            <person name="Spergser J."/>
        </authorList>
    </citation>
    <scope>NUCLEOTIDE SEQUENCE</scope>
    <source>
        <strain evidence="2">VIS</strain>
    </source>
</reference>
<name>A0ABY5TZ13_9MOLU</name>
<keyword evidence="1" id="KW-0732">Signal</keyword>
<sequence>MLKMRKVLVGATACAAVMTGSILANNSTSILNSKDRMEEKYWQNVNLSQLKNKSEIAKFIKYNNVAKKDDVRTKIDYQAGANQVMDALNKTTFNNSNNINSSSDKWTKNTAKKAIAKAISNSALKAASDNLTINKTINKAINQVEDKTNKSLEDTSIFSKDEVSYISQKYFRVAMNDDDNADTISTQYDLNVSYDDTYKTAVEKMQDYVIQHEKAQGRKADITISLKDQSLADKVLFDSNKDSYLDLANNKIADQIEITISSNGASRDDVFGLKNINLVSSKKSVLGETQSSSDVFSKTVDAMFSSQNSVEISHDIDTSHSLEDVFNSYSNMITNRIKQKVSLVRNNLSSVNDDGSIYKIKVDTSSINGLDITKSMYENQELLSKIFNREVELPIQLINTQTNQVVSKGVFNPKIQMDLISFFECMDSVEGSPDGSLPTKINLLGAKQTYNTDTTIANMVTYWNKVLNQLVGDYSFKVTHDSNKDLNTKLQAQMNDSTPFDKTQFKDDGIQIGYTTTRGAYRVISDSNALLQGVTPSPTVEKAMHFKKEYSKFFDSLYATRDVLKYFIAGGVALTIAEGALTIAEWSEMDAFDASVTTAITCMAAAITVISAIAMSKINKALDEANKAESVDISKIDNFDNYKASVMKYLDEVAHWSSVMQYVSIVMTISTAAVYPFRSAIKDKLAKLREAAEVVEGAEKADPSWLVKYNVELIATIFTGATIAWGNAINSFGQGYFALDIAGDE</sequence>
<feature type="signal peptide" evidence="1">
    <location>
        <begin position="1"/>
        <end position="24"/>
    </location>
</feature>
<organism evidence="2 3">
    <name type="scientific">Mycoplasma cottewii</name>
    <dbReference type="NCBI Taxonomy" id="51364"/>
    <lineage>
        <taxon>Bacteria</taxon>
        <taxon>Bacillati</taxon>
        <taxon>Mycoplasmatota</taxon>
        <taxon>Mollicutes</taxon>
        <taxon>Mycoplasmataceae</taxon>
        <taxon>Mycoplasma</taxon>
    </lineage>
</organism>
<proteinExistence type="predicted"/>
<gene>
    <name evidence="2" type="ORF">NX779_01350</name>
</gene>
<evidence type="ECO:0000256" key="1">
    <source>
        <dbReference type="SAM" id="SignalP"/>
    </source>
</evidence>
<keyword evidence="3" id="KW-1185">Reference proteome</keyword>
<accession>A0ABY5TZ13</accession>
<feature type="chain" id="PRO_5045897099" evidence="1">
    <location>
        <begin position="25"/>
        <end position="745"/>
    </location>
</feature>
<dbReference type="EMBL" id="CP103424">
    <property type="protein sequence ID" value="UWD35266.1"/>
    <property type="molecule type" value="Genomic_DNA"/>
</dbReference>
<dbReference type="RefSeq" id="WP_259430413.1">
    <property type="nucleotide sequence ID" value="NZ_CP103424.1"/>
</dbReference>